<gene>
    <name evidence="2" type="ORF">EYF80_010762</name>
</gene>
<feature type="compositionally biased region" description="Low complexity" evidence="1">
    <location>
        <begin position="145"/>
        <end position="163"/>
    </location>
</feature>
<sequence length="181" mass="19572">MFFSPSLHIITKMIVTGQAGQREGGGGRPTLLLQRQSSQVKGTRLRDGRGEEELSQVEERVSGQTVWHLLLSALFSCMDFLSTLSVSLLSTGGADTPTGPTRAARKMPTSAKCEEVVLEERAAHPPPSGCSSYRKCRFSTGDVKSSITASNSHSTSSRSSSWTNLAATRERRAHTHSSLYS</sequence>
<evidence type="ECO:0000313" key="3">
    <source>
        <dbReference type="Proteomes" id="UP000314294"/>
    </source>
</evidence>
<dbReference type="EMBL" id="SRLO01000068">
    <property type="protein sequence ID" value="TNN79083.1"/>
    <property type="molecule type" value="Genomic_DNA"/>
</dbReference>
<comment type="caution">
    <text evidence="2">The sequence shown here is derived from an EMBL/GenBank/DDBJ whole genome shotgun (WGS) entry which is preliminary data.</text>
</comment>
<feature type="region of interest" description="Disordered" evidence="1">
    <location>
        <begin position="145"/>
        <end position="181"/>
    </location>
</feature>
<protein>
    <submittedName>
        <fullName evidence="2">Uncharacterized protein</fullName>
    </submittedName>
</protein>
<accession>A0A4Z2IPI0</accession>
<evidence type="ECO:0000313" key="2">
    <source>
        <dbReference type="EMBL" id="TNN79083.1"/>
    </source>
</evidence>
<name>A0A4Z2IPI0_9TELE</name>
<reference evidence="2 3" key="1">
    <citation type="submission" date="2019-03" db="EMBL/GenBank/DDBJ databases">
        <title>First draft genome of Liparis tanakae, snailfish: a comprehensive survey of snailfish specific genes.</title>
        <authorList>
            <person name="Kim W."/>
            <person name="Song I."/>
            <person name="Jeong J.-H."/>
            <person name="Kim D."/>
            <person name="Kim S."/>
            <person name="Ryu S."/>
            <person name="Song J.Y."/>
            <person name="Lee S.K."/>
        </authorList>
    </citation>
    <scope>NUCLEOTIDE SEQUENCE [LARGE SCALE GENOMIC DNA]</scope>
    <source>
        <tissue evidence="2">Muscle</tissue>
    </source>
</reference>
<organism evidence="2 3">
    <name type="scientific">Liparis tanakae</name>
    <name type="common">Tanaka's snailfish</name>
    <dbReference type="NCBI Taxonomy" id="230148"/>
    <lineage>
        <taxon>Eukaryota</taxon>
        <taxon>Metazoa</taxon>
        <taxon>Chordata</taxon>
        <taxon>Craniata</taxon>
        <taxon>Vertebrata</taxon>
        <taxon>Euteleostomi</taxon>
        <taxon>Actinopterygii</taxon>
        <taxon>Neopterygii</taxon>
        <taxon>Teleostei</taxon>
        <taxon>Neoteleostei</taxon>
        <taxon>Acanthomorphata</taxon>
        <taxon>Eupercaria</taxon>
        <taxon>Perciformes</taxon>
        <taxon>Cottioidei</taxon>
        <taxon>Cottales</taxon>
        <taxon>Liparidae</taxon>
        <taxon>Liparis</taxon>
    </lineage>
</organism>
<proteinExistence type="predicted"/>
<evidence type="ECO:0000256" key="1">
    <source>
        <dbReference type="SAM" id="MobiDB-lite"/>
    </source>
</evidence>
<dbReference type="Proteomes" id="UP000314294">
    <property type="component" value="Unassembled WGS sequence"/>
</dbReference>
<keyword evidence="3" id="KW-1185">Reference proteome</keyword>
<dbReference type="AlphaFoldDB" id="A0A4Z2IPI0"/>